<dbReference type="AlphaFoldDB" id="B3N2A0"/>
<dbReference type="HOGENOM" id="CLU_2123559_0_0_1"/>
<dbReference type="GO" id="GO:0005654">
    <property type="term" value="C:nucleoplasm"/>
    <property type="evidence" value="ECO:0007669"/>
    <property type="project" value="EnsemblMetazoa"/>
</dbReference>
<accession>B3N2A0</accession>
<dbReference type="InterPro" id="IPR008672">
    <property type="entry name" value="Mad1"/>
</dbReference>
<evidence type="ECO:0000313" key="7">
    <source>
        <dbReference type="EMBL" id="EDV29963.2"/>
    </source>
</evidence>
<evidence type="ECO:0000256" key="6">
    <source>
        <dbReference type="ARBA" id="ARBA00023306"/>
    </source>
</evidence>
<evidence type="ECO:0000256" key="1">
    <source>
        <dbReference type="ARBA" id="ARBA00004123"/>
    </source>
</evidence>
<reference evidence="7 8" key="1">
    <citation type="journal article" date="2007" name="Nature">
        <title>Evolution of genes and genomes on the Drosophila phylogeny.</title>
        <authorList>
            <consortium name="Drosophila 12 Genomes Consortium"/>
            <person name="Clark A.G."/>
            <person name="Eisen M.B."/>
            <person name="Smith D.R."/>
            <person name="Bergman C.M."/>
            <person name="Oliver B."/>
            <person name="Markow T.A."/>
            <person name="Kaufman T.C."/>
            <person name="Kellis M."/>
            <person name="Gelbart W."/>
            <person name="Iyer V.N."/>
            <person name="Pollard D.A."/>
            <person name="Sackton T.B."/>
            <person name="Larracuente A.M."/>
            <person name="Singh N.D."/>
            <person name="Abad J.P."/>
            <person name="Abt D.N."/>
            <person name="Adryan B."/>
            <person name="Aguade M."/>
            <person name="Akashi H."/>
            <person name="Anderson W.W."/>
            <person name="Aquadro C.F."/>
            <person name="Ardell D.H."/>
            <person name="Arguello R."/>
            <person name="Artieri C.G."/>
            <person name="Barbash D.A."/>
            <person name="Barker D."/>
            <person name="Barsanti P."/>
            <person name="Batterham P."/>
            <person name="Batzoglou S."/>
            <person name="Begun D."/>
            <person name="Bhutkar A."/>
            <person name="Blanco E."/>
            <person name="Bosak S.A."/>
            <person name="Bradley R.K."/>
            <person name="Brand A.D."/>
            <person name="Brent M.R."/>
            <person name="Brooks A.N."/>
            <person name="Brown R.H."/>
            <person name="Butlin R.K."/>
            <person name="Caggese C."/>
            <person name="Calvi B.R."/>
            <person name="Bernardo de Carvalho A."/>
            <person name="Caspi A."/>
            <person name="Castrezana S."/>
            <person name="Celniker S.E."/>
            <person name="Chang J.L."/>
            <person name="Chapple C."/>
            <person name="Chatterji S."/>
            <person name="Chinwalla A."/>
            <person name="Civetta A."/>
            <person name="Clifton S.W."/>
            <person name="Comeron J.M."/>
            <person name="Costello J.C."/>
            <person name="Coyne J.A."/>
            <person name="Daub J."/>
            <person name="David R.G."/>
            <person name="Delcher A.L."/>
            <person name="Delehaunty K."/>
            <person name="Do C.B."/>
            <person name="Ebling H."/>
            <person name="Edwards K."/>
            <person name="Eickbush T."/>
            <person name="Evans J.D."/>
            <person name="Filipski A."/>
            <person name="Findeiss S."/>
            <person name="Freyhult E."/>
            <person name="Fulton L."/>
            <person name="Fulton R."/>
            <person name="Garcia A.C."/>
            <person name="Gardiner A."/>
            <person name="Garfield D.A."/>
            <person name="Garvin B.E."/>
            <person name="Gibson G."/>
            <person name="Gilbert D."/>
            <person name="Gnerre S."/>
            <person name="Godfrey J."/>
            <person name="Good R."/>
            <person name="Gotea V."/>
            <person name="Gravely B."/>
            <person name="Greenberg A.J."/>
            <person name="Griffiths-Jones S."/>
            <person name="Gross S."/>
            <person name="Guigo R."/>
            <person name="Gustafson E.A."/>
            <person name="Haerty W."/>
            <person name="Hahn M.W."/>
            <person name="Halligan D.L."/>
            <person name="Halpern A.L."/>
            <person name="Halter G.M."/>
            <person name="Han M.V."/>
            <person name="Heger A."/>
            <person name="Hillier L."/>
            <person name="Hinrichs A.S."/>
            <person name="Holmes I."/>
            <person name="Hoskins R.A."/>
            <person name="Hubisz M.J."/>
            <person name="Hultmark D."/>
            <person name="Huntley M.A."/>
            <person name="Jaffe D.B."/>
            <person name="Jagadeeshan S."/>
            <person name="Jeck W.R."/>
            <person name="Johnson J."/>
            <person name="Jones C.D."/>
            <person name="Jordan W.C."/>
            <person name="Karpen G.H."/>
            <person name="Kataoka E."/>
            <person name="Keightley P.D."/>
            <person name="Kheradpour P."/>
            <person name="Kirkness E.F."/>
            <person name="Koerich L.B."/>
            <person name="Kristiansen K."/>
            <person name="Kudrna D."/>
            <person name="Kulathinal R.J."/>
            <person name="Kumar S."/>
            <person name="Kwok R."/>
            <person name="Lander E."/>
            <person name="Langley C.H."/>
            <person name="Lapoint R."/>
            <person name="Lazzaro B.P."/>
            <person name="Lee S.J."/>
            <person name="Levesque L."/>
            <person name="Li R."/>
            <person name="Lin C.F."/>
            <person name="Lin M.F."/>
            <person name="Lindblad-Toh K."/>
            <person name="Llopart A."/>
            <person name="Long M."/>
            <person name="Low L."/>
            <person name="Lozovsky E."/>
            <person name="Lu J."/>
            <person name="Luo M."/>
            <person name="Machado C.A."/>
            <person name="Makalowski W."/>
            <person name="Marzo M."/>
            <person name="Matsuda M."/>
            <person name="Matzkin L."/>
            <person name="McAllister B."/>
            <person name="McBride C.S."/>
            <person name="McKernan B."/>
            <person name="McKernan K."/>
            <person name="Mendez-Lago M."/>
            <person name="Minx P."/>
            <person name="Mollenhauer M.U."/>
            <person name="Montooth K."/>
            <person name="Mount S.M."/>
            <person name="Mu X."/>
            <person name="Myers E."/>
            <person name="Negre B."/>
            <person name="Newfeld S."/>
            <person name="Nielsen R."/>
            <person name="Noor M.A."/>
            <person name="O'Grady P."/>
            <person name="Pachter L."/>
            <person name="Papaceit M."/>
            <person name="Parisi M.J."/>
            <person name="Parisi M."/>
            <person name="Parts L."/>
            <person name="Pedersen J.S."/>
            <person name="Pesole G."/>
            <person name="Phillippy A.M."/>
            <person name="Ponting C.P."/>
            <person name="Pop M."/>
            <person name="Porcelli D."/>
            <person name="Powell J.R."/>
            <person name="Prohaska S."/>
            <person name="Pruitt K."/>
            <person name="Puig M."/>
            <person name="Quesneville H."/>
            <person name="Ram K.R."/>
            <person name="Rand D."/>
            <person name="Rasmussen M.D."/>
            <person name="Reed L.K."/>
            <person name="Reenan R."/>
            <person name="Reily A."/>
            <person name="Remington K.A."/>
            <person name="Rieger T.T."/>
            <person name="Ritchie M.G."/>
            <person name="Robin C."/>
            <person name="Rogers Y.H."/>
            <person name="Rohde C."/>
            <person name="Rozas J."/>
            <person name="Rubenfield M.J."/>
            <person name="Ruiz A."/>
            <person name="Russo S."/>
            <person name="Salzberg S.L."/>
            <person name="Sanchez-Gracia A."/>
            <person name="Saranga D.J."/>
            <person name="Sato H."/>
            <person name="Schaeffer S.W."/>
            <person name="Schatz M.C."/>
            <person name="Schlenke T."/>
            <person name="Schwartz R."/>
            <person name="Segarra C."/>
            <person name="Singh R.S."/>
            <person name="Sirot L."/>
            <person name="Sirota M."/>
            <person name="Sisneros N.B."/>
            <person name="Smith C.D."/>
            <person name="Smith T.F."/>
            <person name="Spieth J."/>
            <person name="Stage D.E."/>
            <person name="Stark A."/>
            <person name="Stephan W."/>
            <person name="Strausberg R.L."/>
            <person name="Strempel S."/>
            <person name="Sturgill D."/>
            <person name="Sutton G."/>
            <person name="Sutton G.G."/>
            <person name="Tao W."/>
            <person name="Teichmann S."/>
            <person name="Tobari Y.N."/>
            <person name="Tomimura Y."/>
            <person name="Tsolas J.M."/>
            <person name="Valente V.L."/>
            <person name="Venter E."/>
            <person name="Venter J.C."/>
            <person name="Vicario S."/>
            <person name="Vieira F.G."/>
            <person name="Vilella A.J."/>
            <person name="Villasante A."/>
            <person name="Walenz B."/>
            <person name="Wang J."/>
            <person name="Wasserman M."/>
            <person name="Watts T."/>
            <person name="Wilson D."/>
            <person name="Wilson R.K."/>
            <person name="Wing R.A."/>
            <person name="Wolfner M.F."/>
            <person name="Wong A."/>
            <person name="Wong G.K."/>
            <person name="Wu C.I."/>
            <person name="Wu G."/>
            <person name="Yamamoto D."/>
            <person name="Yang H.P."/>
            <person name="Yang S.P."/>
            <person name="Yorke J.A."/>
            <person name="Yoshida K."/>
            <person name="Zdobnov E."/>
            <person name="Zhang P."/>
            <person name="Zhang Y."/>
            <person name="Zimin A.V."/>
            <person name="Baldwin J."/>
            <person name="Abdouelleil A."/>
            <person name="Abdulkadir J."/>
            <person name="Abebe A."/>
            <person name="Abera B."/>
            <person name="Abreu J."/>
            <person name="Acer S.C."/>
            <person name="Aftuck L."/>
            <person name="Alexander A."/>
            <person name="An P."/>
            <person name="Anderson E."/>
            <person name="Anderson S."/>
            <person name="Arachi H."/>
            <person name="Azer M."/>
            <person name="Bachantsang P."/>
            <person name="Barry A."/>
            <person name="Bayul T."/>
            <person name="Berlin A."/>
            <person name="Bessette D."/>
            <person name="Bloom T."/>
            <person name="Blye J."/>
            <person name="Boguslavskiy L."/>
            <person name="Bonnet C."/>
            <person name="Boukhgalter B."/>
            <person name="Bourzgui I."/>
            <person name="Brown A."/>
            <person name="Cahill P."/>
            <person name="Channer S."/>
            <person name="Cheshatsang Y."/>
            <person name="Chuda L."/>
            <person name="Citroen M."/>
            <person name="Collymore A."/>
            <person name="Cooke P."/>
            <person name="Costello M."/>
            <person name="D'Aco K."/>
            <person name="Daza R."/>
            <person name="De Haan G."/>
            <person name="DeGray S."/>
            <person name="DeMaso C."/>
            <person name="Dhargay N."/>
            <person name="Dooley K."/>
            <person name="Dooley E."/>
            <person name="Doricent M."/>
            <person name="Dorje P."/>
            <person name="Dorjee K."/>
            <person name="Dupes A."/>
            <person name="Elong R."/>
            <person name="Falk J."/>
            <person name="Farina A."/>
            <person name="Faro S."/>
            <person name="Ferguson D."/>
            <person name="Fisher S."/>
            <person name="Foley C.D."/>
            <person name="Franke A."/>
            <person name="Friedrich D."/>
            <person name="Gadbois L."/>
            <person name="Gearin G."/>
            <person name="Gearin C.R."/>
            <person name="Giannoukos G."/>
            <person name="Goode T."/>
            <person name="Graham J."/>
            <person name="Grandbois E."/>
            <person name="Grewal S."/>
            <person name="Gyaltsen K."/>
            <person name="Hafez N."/>
            <person name="Hagos B."/>
            <person name="Hall J."/>
            <person name="Henson C."/>
            <person name="Hollinger A."/>
            <person name="Honan T."/>
            <person name="Huard M.D."/>
            <person name="Hughes L."/>
            <person name="Hurhula B."/>
            <person name="Husby M.E."/>
            <person name="Kamat A."/>
            <person name="Kanga B."/>
            <person name="Kashin S."/>
            <person name="Khazanovich D."/>
            <person name="Kisner P."/>
            <person name="Lance K."/>
            <person name="Lara M."/>
            <person name="Lee W."/>
            <person name="Lennon N."/>
            <person name="Letendre F."/>
            <person name="LeVine R."/>
            <person name="Lipovsky A."/>
            <person name="Liu X."/>
            <person name="Liu J."/>
            <person name="Liu S."/>
            <person name="Lokyitsang T."/>
            <person name="Lokyitsang Y."/>
            <person name="Lubonja R."/>
            <person name="Lui A."/>
            <person name="MacDonald P."/>
            <person name="Magnisalis V."/>
            <person name="Maru K."/>
            <person name="Matthews C."/>
            <person name="McCusker W."/>
            <person name="McDonough S."/>
            <person name="Mehta T."/>
            <person name="Meldrim J."/>
            <person name="Meneus L."/>
            <person name="Mihai O."/>
            <person name="Mihalev A."/>
            <person name="Mihova T."/>
            <person name="Mittelman R."/>
            <person name="Mlenga V."/>
            <person name="Montmayeur A."/>
            <person name="Mulrain L."/>
            <person name="Navidi A."/>
            <person name="Naylor J."/>
            <person name="Negash T."/>
            <person name="Nguyen T."/>
            <person name="Nguyen N."/>
            <person name="Nicol R."/>
            <person name="Norbu C."/>
            <person name="Norbu N."/>
            <person name="Novod N."/>
            <person name="O'Neill B."/>
            <person name="Osman S."/>
            <person name="Markiewicz E."/>
            <person name="Oyono O.L."/>
            <person name="Patti C."/>
            <person name="Phunkhang P."/>
            <person name="Pierre F."/>
            <person name="Priest M."/>
            <person name="Raghuraman S."/>
            <person name="Rege F."/>
            <person name="Reyes R."/>
            <person name="Rise C."/>
            <person name="Rogov P."/>
            <person name="Ross K."/>
            <person name="Ryan E."/>
            <person name="Settipalli S."/>
            <person name="Shea T."/>
            <person name="Sherpa N."/>
            <person name="Shi L."/>
            <person name="Shih D."/>
            <person name="Sparrow T."/>
            <person name="Spaulding J."/>
            <person name="Stalker J."/>
            <person name="Stange-Thomann N."/>
            <person name="Stavropoulos S."/>
            <person name="Stone C."/>
            <person name="Strader C."/>
            <person name="Tesfaye S."/>
            <person name="Thomson T."/>
            <person name="Thoulutsang Y."/>
            <person name="Thoulutsang D."/>
            <person name="Topham K."/>
            <person name="Topping I."/>
            <person name="Tsamla T."/>
            <person name="Vassiliev H."/>
            <person name="Vo A."/>
            <person name="Wangchuk T."/>
            <person name="Wangdi T."/>
            <person name="Weiand M."/>
            <person name="Wilkinson J."/>
            <person name="Wilson A."/>
            <person name="Yadav S."/>
            <person name="Young G."/>
            <person name="Yu Q."/>
            <person name="Zembek L."/>
            <person name="Zhong D."/>
            <person name="Zimmer A."/>
            <person name="Zwirko Z."/>
            <person name="Jaffe D.B."/>
            <person name="Alvarez P."/>
            <person name="Brockman W."/>
            <person name="Butler J."/>
            <person name="Chin C."/>
            <person name="Gnerre S."/>
            <person name="Grabherr M."/>
            <person name="Kleber M."/>
            <person name="Mauceli E."/>
            <person name="MacCallum I."/>
        </authorList>
    </citation>
    <scope>NUCLEOTIDE SEQUENCE [LARGE SCALE GENOMIC DNA]</scope>
    <source>
        <strain evidence="8">Tucson 14024-0371.13</strain>
    </source>
</reference>
<dbReference type="OrthoDB" id="331602at2759"/>
<dbReference type="Proteomes" id="UP000007801">
    <property type="component" value="Unassembled WGS sequence"/>
</dbReference>
<keyword evidence="6" id="KW-0131">Cell cycle</keyword>
<dbReference type="PANTHER" id="PTHR23168:SF0">
    <property type="entry name" value="MITOTIC SPINDLE ASSEMBLY CHECKPOINT PROTEIN MAD1"/>
    <property type="match status" value="1"/>
</dbReference>
<keyword evidence="4" id="KW-0498">Mitosis</keyword>
<organism evidence="7 8">
    <name type="scientific">Drosophila ananassae</name>
    <name type="common">Fruit fly</name>
    <dbReference type="NCBI Taxonomy" id="7217"/>
    <lineage>
        <taxon>Eukaryota</taxon>
        <taxon>Metazoa</taxon>
        <taxon>Ecdysozoa</taxon>
        <taxon>Arthropoda</taxon>
        <taxon>Hexapoda</taxon>
        <taxon>Insecta</taxon>
        <taxon>Pterygota</taxon>
        <taxon>Neoptera</taxon>
        <taxon>Endopterygota</taxon>
        <taxon>Diptera</taxon>
        <taxon>Brachycera</taxon>
        <taxon>Muscomorpha</taxon>
        <taxon>Ephydroidea</taxon>
        <taxon>Drosophilidae</taxon>
        <taxon>Drosophila</taxon>
        <taxon>Sophophora</taxon>
    </lineage>
</organism>
<evidence type="ECO:0000256" key="4">
    <source>
        <dbReference type="ARBA" id="ARBA00022776"/>
    </source>
</evidence>
<dbReference type="PANTHER" id="PTHR23168">
    <property type="entry name" value="MITOTIC SPINDLE ASSEMBLY CHECKPOINT PROTEIN MAD1 MITOTIC ARREST DEFICIENT-LIKE PROTEIN 1"/>
    <property type="match status" value="1"/>
</dbReference>
<dbReference type="Gene3D" id="3.30.457.60">
    <property type="match status" value="1"/>
</dbReference>
<dbReference type="Pfam" id="PF05557">
    <property type="entry name" value="MAD"/>
    <property type="match status" value="1"/>
</dbReference>
<dbReference type="GO" id="GO:0000776">
    <property type="term" value="C:kinetochore"/>
    <property type="evidence" value="ECO:0007669"/>
    <property type="project" value="EnsemblMetazoa"/>
</dbReference>
<dbReference type="STRING" id="7217.B3N2A0"/>
<name>B3N2A0_DROAN</name>
<dbReference type="EMBL" id="CH902874">
    <property type="protein sequence ID" value="EDV29963.2"/>
    <property type="molecule type" value="Genomic_DNA"/>
</dbReference>
<comment type="subcellular location">
    <subcellularLocation>
        <location evidence="1">Nucleus</location>
    </subcellularLocation>
</comment>
<keyword evidence="8" id="KW-1185">Reference proteome</keyword>
<evidence type="ECO:0000313" key="8">
    <source>
        <dbReference type="Proteomes" id="UP000007801"/>
    </source>
</evidence>
<dbReference type="GO" id="GO:0051301">
    <property type="term" value="P:cell division"/>
    <property type="evidence" value="ECO:0007669"/>
    <property type="project" value="UniProtKB-KW"/>
</dbReference>
<dbReference type="GO" id="GO:0051315">
    <property type="term" value="P:attachment of mitotic spindle microtubules to kinetochore"/>
    <property type="evidence" value="ECO:0007669"/>
    <property type="project" value="EnsemblMetazoa"/>
</dbReference>
<keyword evidence="3" id="KW-0132">Cell division</keyword>
<evidence type="ECO:0000256" key="5">
    <source>
        <dbReference type="ARBA" id="ARBA00023242"/>
    </source>
</evidence>
<gene>
    <name evidence="7" type="primary">Dana\GF18960</name>
    <name evidence="7" type="synonym">dana_GLEANR_20242</name>
    <name evidence="7" type="ORF">GF18960</name>
</gene>
<sequence length="65" mass="7232">MYAESPEDYLDITLNESNCLALLESPYSRTLKPAIDQQLAASNSFPAFFSALTLELFQRATVTIT</sequence>
<evidence type="ECO:0000256" key="3">
    <source>
        <dbReference type="ARBA" id="ARBA00022618"/>
    </source>
</evidence>
<dbReference type="GO" id="GO:0072686">
    <property type="term" value="C:mitotic spindle"/>
    <property type="evidence" value="ECO:0007669"/>
    <property type="project" value="EnsemblMetazoa"/>
</dbReference>
<keyword evidence="5" id="KW-0539">Nucleus</keyword>
<dbReference type="InParanoid" id="B3N2A0"/>
<dbReference type="GO" id="GO:0005635">
    <property type="term" value="C:nuclear envelope"/>
    <property type="evidence" value="ECO:0007669"/>
    <property type="project" value="EnsemblMetazoa"/>
</dbReference>
<proteinExistence type="inferred from homology"/>
<dbReference type="eggNOG" id="KOG4593">
    <property type="taxonomic scope" value="Eukaryota"/>
</dbReference>
<dbReference type="GO" id="GO:0007094">
    <property type="term" value="P:mitotic spindle assembly checkpoint signaling"/>
    <property type="evidence" value="ECO:0007669"/>
    <property type="project" value="EnsemblMetazoa"/>
</dbReference>
<comment type="similarity">
    <text evidence="2">Belongs to the MAD1 family.</text>
</comment>
<evidence type="ECO:0000256" key="2">
    <source>
        <dbReference type="ARBA" id="ARBA00008029"/>
    </source>
</evidence>
<protein>
    <submittedName>
        <fullName evidence="7">Uncharacterized protein</fullName>
    </submittedName>
</protein>